<reference evidence="5" key="1">
    <citation type="submission" date="2020-07" db="EMBL/GenBank/DDBJ databases">
        <title>Huge and variable diversity of episymbiotic CPR bacteria and DPANN archaea in groundwater ecosystems.</title>
        <authorList>
            <person name="He C.Y."/>
            <person name="Keren R."/>
            <person name="Whittaker M."/>
            <person name="Farag I.F."/>
            <person name="Doudna J."/>
            <person name="Cate J.H.D."/>
            <person name="Banfield J.F."/>
        </authorList>
    </citation>
    <scope>NUCLEOTIDE SEQUENCE</scope>
    <source>
        <strain evidence="5">NC_groundwater_763_Ag_S-0.2um_68_21</strain>
    </source>
</reference>
<dbReference type="Gene3D" id="3.20.20.70">
    <property type="entry name" value="Aldolase class I"/>
    <property type="match status" value="1"/>
</dbReference>
<gene>
    <name evidence="5" type="ORF">HYZ11_11505</name>
</gene>
<comment type="caution">
    <text evidence="5">The sequence shown here is derived from an EMBL/GenBank/DDBJ whole genome shotgun (WGS) entry which is preliminary data.</text>
</comment>
<sequence length="267" mass="29461">MNKLIITNCAADSRKHSGAPKRLQTPDAVANAIRESWKAGASIAHIHGIPMKLESWEPLTKAVREHCPEVLIQFGIAAMGLKGRQKIIHLKPDMASVALGSHDFAFVDGDLIIEHTRQEIEDQVRLLNDNGVKPEFECFNLGHLWNLQWLLDKGLVAEPILLTIFFGWPGGFYSPPTVKELLHRIEHLPKGCTFSTSVAGLTQTALETVAIIQGGHVRVGFEDEPYYAEGALAESNAQLVARIVRISRELGREPATVGETRRMLGLP</sequence>
<proteinExistence type="predicted"/>
<dbReference type="Pfam" id="PF05853">
    <property type="entry name" value="BKACE"/>
    <property type="match status" value="1"/>
</dbReference>
<dbReference type="AlphaFoldDB" id="A0A932I1U3"/>
<dbReference type="InterPro" id="IPR013785">
    <property type="entry name" value="Aldolase_TIM"/>
</dbReference>
<accession>A0A932I1U3</accession>
<keyword evidence="3" id="KW-0479">Metal-binding</keyword>
<dbReference type="EMBL" id="JACPUR010000025">
    <property type="protein sequence ID" value="MBI3128222.1"/>
    <property type="molecule type" value="Genomic_DNA"/>
</dbReference>
<comment type="cofactor">
    <cofactor evidence="1">
        <name>Zn(2+)</name>
        <dbReference type="ChEBI" id="CHEBI:29105"/>
    </cofactor>
</comment>
<evidence type="ECO:0000313" key="5">
    <source>
        <dbReference type="EMBL" id="MBI3128222.1"/>
    </source>
</evidence>
<evidence type="ECO:0000256" key="1">
    <source>
        <dbReference type="ARBA" id="ARBA00001947"/>
    </source>
</evidence>
<dbReference type="InterPro" id="IPR008567">
    <property type="entry name" value="BKACE"/>
</dbReference>
<evidence type="ECO:0000256" key="3">
    <source>
        <dbReference type="ARBA" id="ARBA00022723"/>
    </source>
</evidence>
<name>A0A932I1U3_UNCTE</name>
<dbReference type="GO" id="GO:0043720">
    <property type="term" value="F:3-keto-5-aminohexanoate cleavage activity"/>
    <property type="evidence" value="ECO:0007669"/>
    <property type="project" value="InterPro"/>
</dbReference>
<evidence type="ECO:0000256" key="4">
    <source>
        <dbReference type="ARBA" id="ARBA00022833"/>
    </source>
</evidence>
<organism evidence="5 6">
    <name type="scientific">Tectimicrobiota bacterium</name>
    <dbReference type="NCBI Taxonomy" id="2528274"/>
    <lineage>
        <taxon>Bacteria</taxon>
        <taxon>Pseudomonadati</taxon>
        <taxon>Nitrospinota/Tectimicrobiota group</taxon>
        <taxon>Candidatus Tectimicrobiota</taxon>
    </lineage>
</organism>
<dbReference type="PANTHER" id="PTHR37418">
    <property type="entry name" value="3-KETO-5-AMINOHEXANOATE CLEAVAGE ENZYME-RELATED"/>
    <property type="match status" value="1"/>
</dbReference>
<keyword evidence="2" id="KW-0808">Transferase</keyword>
<keyword evidence="4" id="KW-0862">Zinc</keyword>
<dbReference type="Proteomes" id="UP000782312">
    <property type="component" value="Unassembled WGS sequence"/>
</dbReference>
<dbReference type="PANTHER" id="PTHR37418:SF2">
    <property type="entry name" value="3-KETO-5-AMINOHEXANOATE CLEAVAGE ENZYME"/>
    <property type="match status" value="1"/>
</dbReference>
<evidence type="ECO:0000313" key="6">
    <source>
        <dbReference type="Proteomes" id="UP000782312"/>
    </source>
</evidence>
<dbReference type="GO" id="GO:0046872">
    <property type="term" value="F:metal ion binding"/>
    <property type="evidence" value="ECO:0007669"/>
    <property type="project" value="UniProtKB-KW"/>
</dbReference>
<evidence type="ECO:0000256" key="2">
    <source>
        <dbReference type="ARBA" id="ARBA00022679"/>
    </source>
</evidence>
<protein>
    <submittedName>
        <fullName evidence="5">3-keto-5-aminohexanoate cleavage protein</fullName>
    </submittedName>
</protein>